<proteinExistence type="predicted"/>
<sequence>MPSPCLSDTSDETVSRSCVLLLPDNRSPLDIEGPSDFRYCVDVLSITKPTDCRAITEDYGHLFAYGSGDCEVLFHFDDHDGGGRYAVYGRRVTHASSGPTNAGATALNGGSLIRGAVLLVREDLRCAMCGAEEYSDIDEDEVMSHLYLCALDCQVLSETGDLDI</sequence>
<evidence type="ECO:0000313" key="2">
    <source>
        <dbReference type="Proteomes" id="UP000814033"/>
    </source>
</evidence>
<gene>
    <name evidence="1" type="ORF">FA95DRAFT_1612566</name>
</gene>
<name>A0ACB8R6A7_9AGAM</name>
<protein>
    <submittedName>
        <fullName evidence="1">Uncharacterized protein</fullName>
    </submittedName>
</protein>
<dbReference type="Proteomes" id="UP000814033">
    <property type="component" value="Unassembled WGS sequence"/>
</dbReference>
<evidence type="ECO:0000313" key="1">
    <source>
        <dbReference type="EMBL" id="KAI0039442.1"/>
    </source>
</evidence>
<comment type="caution">
    <text evidence="1">The sequence shown here is derived from an EMBL/GenBank/DDBJ whole genome shotgun (WGS) entry which is preliminary data.</text>
</comment>
<reference evidence="1" key="2">
    <citation type="journal article" date="2022" name="New Phytol.">
        <title>Evolutionary transition to the ectomycorrhizal habit in the genomes of a hyperdiverse lineage of mushroom-forming fungi.</title>
        <authorList>
            <person name="Looney B."/>
            <person name="Miyauchi S."/>
            <person name="Morin E."/>
            <person name="Drula E."/>
            <person name="Courty P.E."/>
            <person name="Kohler A."/>
            <person name="Kuo A."/>
            <person name="LaButti K."/>
            <person name="Pangilinan J."/>
            <person name="Lipzen A."/>
            <person name="Riley R."/>
            <person name="Andreopoulos W."/>
            <person name="He G."/>
            <person name="Johnson J."/>
            <person name="Nolan M."/>
            <person name="Tritt A."/>
            <person name="Barry K.W."/>
            <person name="Grigoriev I.V."/>
            <person name="Nagy L.G."/>
            <person name="Hibbett D."/>
            <person name="Henrissat B."/>
            <person name="Matheny P.B."/>
            <person name="Labbe J."/>
            <person name="Martin F.M."/>
        </authorList>
    </citation>
    <scope>NUCLEOTIDE SEQUENCE</scope>
    <source>
        <strain evidence="1">FP105234-sp</strain>
    </source>
</reference>
<dbReference type="EMBL" id="MU276304">
    <property type="protein sequence ID" value="KAI0039442.1"/>
    <property type="molecule type" value="Genomic_DNA"/>
</dbReference>
<keyword evidence="2" id="KW-1185">Reference proteome</keyword>
<organism evidence="1 2">
    <name type="scientific">Auriscalpium vulgare</name>
    <dbReference type="NCBI Taxonomy" id="40419"/>
    <lineage>
        <taxon>Eukaryota</taxon>
        <taxon>Fungi</taxon>
        <taxon>Dikarya</taxon>
        <taxon>Basidiomycota</taxon>
        <taxon>Agaricomycotina</taxon>
        <taxon>Agaricomycetes</taxon>
        <taxon>Russulales</taxon>
        <taxon>Auriscalpiaceae</taxon>
        <taxon>Auriscalpium</taxon>
    </lineage>
</organism>
<accession>A0ACB8R6A7</accession>
<reference evidence="1" key="1">
    <citation type="submission" date="2021-02" db="EMBL/GenBank/DDBJ databases">
        <authorList>
            <consortium name="DOE Joint Genome Institute"/>
            <person name="Ahrendt S."/>
            <person name="Looney B.P."/>
            <person name="Miyauchi S."/>
            <person name="Morin E."/>
            <person name="Drula E."/>
            <person name="Courty P.E."/>
            <person name="Chicoki N."/>
            <person name="Fauchery L."/>
            <person name="Kohler A."/>
            <person name="Kuo A."/>
            <person name="Labutti K."/>
            <person name="Pangilinan J."/>
            <person name="Lipzen A."/>
            <person name="Riley R."/>
            <person name="Andreopoulos W."/>
            <person name="He G."/>
            <person name="Johnson J."/>
            <person name="Barry K.W."/>
            <person name="Grigoriev I.V."/>
            <person name="Nagy L."/>
            <person name="Hibbett D."/>
            <person name="Henrissat B."/>
            <person name="Matheny P.B."/>
            <person name="Labbe J."/>
            <person name="Martin F."/>
        </authorList>
    </citation>
    <scope>NUCLEOTIDE SEQUENCE</scope>
    <source>
        <strain evidence="1">FP105234-sp</strain>
    </source>
</reference>